<dbReference type="RefSeq" id="WP_089314019.1">
    <property type="nucleotide sequence ID" value="NZ_FZNP01000009.1"/>
</dbReference>
<evidence type="ECO:0000313" key="2">
    <source>
        <dbReference type="Proteomes" id="UP000198420"/>
    </source>
</evidence>
<gene>
    <name evidence="1" type="ORF">SAMN06265355_109184</name>
</gene>
<evidence type="ECO:0000313" key="1">
    <source>
        <dbReference type="EMBL" id="SNR98649.1"/>
    </source>
</evidence>
<evidence type="ECO:0008006" key="3">
    <source>
        <dbReference type="Google" id="ProtNLM"/>
    </source>
</evidence>
<keyword evidence="2" id="KW-1185">Reference proteome</keyword>
<protein>
    <recommendedName>
        <fullName evidence="3">DUF2993 domain-containing protein</fullName>
    </recommendedName>
</protein>
<dbReference type="InterPro" id="IPR021373">
    <property type="entry name" value="DUF2993"/>
</dbReference>
<sequence length="236" mass="24709">MRKVLLVLLILVAAGLVAADRLGVRVAEDKIGEQVAAQYNLQERPDVTIHGIPFLTQAVGGEYKHIEVAIGDWTQQGVTVTGVKVDMRGVDAPLSEVTKGGAADVTARTATASAVVPYDVIQKQAPKEVRRIGPKGDDLSVDLTGNVLGFPVNGTAVVEVEPTAKGIAITPVSVGSNGAAQIPLALVKRQLTWVVPVSDLPVGSRISKIQPTPEGLRVAATAQNVRLNDLQAPAQK</sequence>
<name>A0A239ASZ6_9ACTN</name>
<dbReference type="EMBL" id="FZNP01000009">
    <property type="protein sequence ID" value="SNR98649.1"/>
    <property type="molecule type" value="Genomic_DNA"/>
</dbReference>
<dbReference type="Pfam" id="PF11209">
    <property type="entry name" value="LmeA"/>
    <property type="match status" value="1"/>
</dbReference>
<reference evidence="2" key="1">
    <citation type="submission" date="2017-06" db="EMBL/GenBank/DDBJ databases">
        <authorList>
            <person name="Varghese N."/>
            <person name="Submissions S."/>
        </authorList>
    </citation>
    <scope>NUCLEOTIDE SEQUENCE [LARGE SCALE GENOMIC DNA]</scope>
    <source>
        <strain evidence="2">DSM 44485</strain>
    </source>
</reference>
<proteinExistence type="predicted"/>
<dbReference type="AlphaFoldDB" id="A0A239ASZ6"/>
<dbReference type="Proteomes" id="UP000198420">
    <property type="component" value="Unassembled WGS sequence"/>
</dbReference>
<organism evidence="1 2">
    <name type="scientific">Actinomadura mexicana</name>
    <dbReference type="NCBI Taxonomy" id="134959"/>
    <lineage>
        <taxon>Bacteria</taxon>
        <taxon>Bacillati</taxon>
        <taxon>Actinomycetota</taxon>
        <taxon>Actinomycetes</taxon>
        <taxon>Streptosporangiales</taxon>
        <taxon>Thermomonosporaceae</taxon>
        <taxon>Actinomadura</taxon>
    </lineage>
</organism>
<accession>A0A239ASZ6</accession>
<dbReference type="OrthoDB" id="3215846at2"/>